<feature type="chain" id="PRO_5002177186" description="TM7S3/TM198-like domain-containing protein" evidence="7">
    <location>
        <begin position="34"/>
        <end position="376"/>
    </location>
</feature>
<feature type="domain" description="TM7S3/TM198-like" evidence="8">
    <location>
        <begin position="97"/>
        <end position="301"/>
    </location>
</feature>
<reference evidence="10" key="2">
    <citation type="submission" date="2015-01" db="EMBL/GenBank/DDBJ databases">
        <title>Evolutionary Origins and Diversification of the Mycorrhizal Mutualists.</title>
        <authorList>
            <consortium name="DOE Joint Genome Institute"/>
            <consortium name="Mycorrhizal Genomics Consortium"/>
            <person name="Kohler A."/>
            <person name="Kuo A."/>
            <person name="Nagy L.G."/>
            <person name="Floudas D."/>
            <person name="Copeland A."/>
            <person name="Barry K.W."/>
            <person name="Cichocki N."/>
            <person name="Veneault-Fourrey C."/>
            <person name="LaButti K."/>
            <person name="Lindquist E.A."/>
            <person name="Lipzen A."/>
            <person name="Lundell T."/>
            <person name="Morin E."/>
            <person name="Murat C."/>
            <person name="Riley R."/>
            <person name="Ohm R."/>
            <person name="Sun H."/>
            <person name="Tunlid A."/>
            <person name="Henrissat B."/>
            <person name="Grigoriev I.V."/>
            <person name="Hibbett D.S."/>
            <person name="Martin F."/>
        </authorList>
    </citation>
    <scope>NUCLEOTIDE SEQUENCE [LARGE SCALE GENOMIC DNA]</scope>
    <source>
        <strain evidence="10">Marx 270</strain>
    </source>
</reference>
<feature type="compositionally biased region" description="Low complexity" evidence="5">
    <location>
        <begin position="334"/>
        <end position="346"/>
    </location>
</feature>
<feature type="transmembrane region" description="Helical" evidence="6">
    <location>
        <begin position="281"/>
        <end position="300"/>
    </location>
</feature>
<dbReference type="InterPro" id="IPR025256">
    <property type="entry name" value="TM7S3/TM198-like_dom"/>
</dbReference>
<evidence type="ECO:0000256" key="6">
    <source>
        <dbReference type="SAM" id="Phobius"/>
    </source>
</evidence>
<keyword evidence="10" id="KW-1185">Reference proteome</keyword>
<evidence type="ECO:0000256" key="5">
    <source>
        <dbReference type="SAM" id="MobiDB-lite"/>
    </source>
</evidence>
<proteinExistence type="predicted"/>
<keyword evidence="7" id="KW-0732">Signal</keyword>
<comment type="subcellular location">
    <subcellularLocation>
        <location evidence="1">Membrane</location>
        <topology evidence="1">Multi-pass membrane protein</topology>
    </subcellularLocation>
</comment>
<feature type="transmembrane region" description="Helical" evidence="6">
    <location>
        <begin position="201"/>
        <end position="221"/>
    </location>
</feature>
<reference evidence="9 10" key="1">
    <citation type="submission" date="2014-04" db="EMBL/GenBank/DDBJ databases">
        <authorList>
            <consortium name="DOE Joint Genome Institute"/>
            <person name="Kuo A."/>
            <person name="Kohler A."/>
            <person name="Costa M.D."/>
            <person name="Nagy L.G."/>
            <person name="Floudas D."/>
            <person name="Copeland A."/>
            <person name="Barry K.W."/>
            <person name="Cichocki N."/>
            <person name="Veneault-Fourrey C."/>
            <person name="LaButti K."/>
            <person name="Lindquist E.A."/>
            <person name="Lipzen A."/>
            <person name="Lundell T."/>
            <person name="Morin E."/>
            <person name="Murat C."/>
            <person name="Sun H."/>
            <person name="Tunlid A."/>
            <person name="Henrissat B."/>
            <person name="Grigoriev I.V."/>
            <person name="Hibbett D.S."/>
            <person name="Martin F."/>
            <person name="Nordberg H.P."/>
            <person name="Cantor M.N."/>
            <person name="Hua S.X."/>
        </authorList>
    </citation>
    <scope>NUCLEOTIDE SEQUENCE [LARGE SCALE GENOMIC DNA]</scope>
    <source>
        <strain evidence="9 10">Marx 270</strain>
    </source>
</reference>
<accession>A0A0C3PXT5</accession>
<feature type="region of interest" description="Disordered" evidence="5">
    <location>
        <begin position="320"/>
        <end position="376"/>
    </location>
</feature>
<gene>
    <name evidence="9" type="ORF">M404DRAFT_992073</name>
</gene>
<evidence type="ECO:0000313" key="9">
    <source>
        <dbReference type="EMBL" id="KIO13839.1"/>
    </source>
</evidence>
<feature type="transmembrane region" description="Helical" evidence="6">
    <location>
        <begin position="115"/>
        <end position="133"/>
    </location>
</feature>
<feature type="transmembrane region" description="Helical" evidence="6">
    <location>
        <begin position="228"/>
        <end position="248"/>
    </location>
</feature>
<feature type="compositionally biased region" description="Basic and acidic residues" evidence="5">
    <location>
        <begin position="361"/>
        <end position="376"/>
    </location>
</feature>
<keyword evidence="2 6" id="KW-0812">Transmembrane</keyword>
<dbReference type="AlphaFoldDB" id="A0A0C3PXT5"/>
<evidence type="ECO:0000313" key="10">
    <source>
        <dbReference type="Proteomes" id="UP000054217"/>
    </source>
</evidence>
<dbReference type="Proteomes" id="UP000054217">
    <property type="component" value="Unassembled WGS sequence"/>
</dbReference>
<evidence type="ECO:0000256" key="7">
    <source>
        <dbReference type="SAM" id="SignalP"/>
    </source>
</evidence>
<evidence type="ECO:0000256" key="1">
    <source>
        <dbReference type="ARBA" id="ARBA00004141"/>
    </source>
</evidence>
<keyword evidence="3 6" id="KW-1133">Transmembrane helix</keyword>
<evidence type="ECO:0000256" key="3">
    <source>
        <dbReference type="ARBA" id="ARBA00022989"/>
    </source>
</evidence>
<evidence type="ECO:0000256" key="4">
    <source>
        <dbReference type="ARBA" id="ARBA00023136"/>
    </source>
</evidence>
<dbReference type="OrthoDB" id="3359595at2759"/>
<evidence type="ECO:0000256" key="2">
    <source>
        <dbReference type="ARBA" id="ARBA00022692"/>
    </source>
</evidence>
<dbReference type="InParanoid" id="A0A0C3PXT5"/>
<feature type="transmembrane region" description="Helical" evidence="6">
    <location>
        <begin position="169"/>
        <end position="189"/>
    </location>
</feature>
<feature type="transmembrane region" description="Helical" evidence="6">
    <location>
        <begin position="145"/>
        <end position="164"/>
    </location>
</feature>
<keyword evidence="4 6" id="KW-0472">Membrane</keyword>
<dbReference type="Pfam" id="PF13886">
    <property type="entry name" value="TM7S3_TM198"/>
    <property type="match status" value="1"/>
</dbReference>
<feature type="signal peptide" evidence="7">
    <location>
        <begin position="1"/>
        <end position="33"/>
    </location>
</feature>
<organism evidence="9 10">
    <name type="scientific">Pisolithus tinctorius Marx 270</name>
    <dbReference type="NCBI Taxonomy" id="870435"/>
    <lineage>
        <taxon>Eukaryota</taxon>
        <taxon>Fungi</taxon>
        <taxon>Dikarya</taxon>
        <taxon>Basidiomycota</taxon>
        <taxon>Agaricomycotina</taxon>
        <taxon>Agaricomycetes</taxon>
        <taxon>Agaricomycetidae</taxon>
        <taxon>Boletales</taxon>
        <taxon>Sclerodermatineae</taxon>
        <taxon>Pisolithaceae</taxon>
        <taxon>Pisolithus</taxon>
    </lineage>
</organism>
<dbReference type="HOGENOM" id="CLU_060789_1_0_1"/>
<name>A0A0C3PXT5_PISTI</name>
<feature type="transmembrane region" description="Helical" evidence="6">
    <location>
        <begin position="91"/>
        <end position="108"/>
    </location>
</feature>
<protein>
    <recommendedName>
        <fullName evidence="8">TM7S3/TM198-like domain-containing protein</fullName>
    </recommendedName>
</protein>
<sequence length="376" mass="40403">MVACFRLRRLSNQLLYFLSCAFLAALAIPGAAAQYDTIVASNGEILQRLQDPNVAFINSNGTIIIYSLTTGEEIPQGLATDGSGSGFDACAIAWIVFSFMVGIPLLFLGIRGWRFTTAAAIGLAGALASWAVFVNTLDNLGVSDVALTIFVLSLFGLGFFLGALELSRVIGILILGTLGGLALGIRIVILRSGLLISDPSIFFVNWLIIGFCGFMCSVLVLWKQRVGVLNGCASTGSFLCALGVDLVTNQQSGMSRGLRYLMDRNRYHVVDNVFSGYSPPMTTVVILAVSIAITPAFAFAQHMAFKRPFWGVTTQYDLESLPPDDEELPQNEESAATATTSVVSSAMPETPISEKSPFPSDDEKKVNKVELPRTSR</sequence>
<evidence type="ECO:0000259" key="8">
    <source>
        <dbReference type="Pfam" id="PF13886"/>
    </source>
</evidence>
<dbReference type="GO" id="GO:0016020">
    <property type="term" value="C:membrane"/>
    <property type="evidence" value="ECO:0007669"/>
    <property type="project" value="UniProtKB-SubCell"/>
</dbReference>
<dbReference type="EMBL" id="KN831945">
    <property type="protein sequence ID" value="KIO13839.1"/>
    <property type="molecule type" value="Genomic_DNA"/>
</dbReference>